<proteinExistence type="predicted"/>
<feature type="chain" id="PRO_5045875413" description="Lipoprotein" evidence="1">
    <location>
        <begin position="25"/>
        <end position="132"/>
    </location>
</feature>
<organism evidence="2 3">
    <name type="scientific">Bradyrhizobium jicamae</name>
    <dbReference type="NCBI Taxonomy" id="280332"/>
    <lineage>
        <taxon>Bacteria</taxon>
        <taxon>Pseudomonadati</taxon>
        <taxon>Pseudomonadota</taxon>
        <taxon>Alphaproteobacteria</taxon>
        <taxon>Hyphomicrobiales</taxon>
        <taxon>Nitrobacteraceae</taxon>
        <taxon>Bradyrhizobium</taxon>
    </lineage>
</organism>
<evidence type="ECO:0000256" key="1">
    <source>
        <dbReference type="SAM" id="SignalP"/>
    </source>
</evidence>
<evidence type="ECO:0000313" key="2">
    <source>
        <dbReference type="EMBL" id="MBR0795778.1"/>
    </source>
</evidence>
<evidence type="ECO:0008006" key="4">
    <source>
        <dbReference type="Google" id="ProtNLM"/>
    </source>
</evidence>
<dbReference type="Proteomes" id="UP001315278">
    <property type="component" value="Unassembled WGS sequence"/>
</dbReference>
<gene>
    <name evidence="2" type="ORF">JQ615_10290</name>
</gene>
<protein>
    <recommendedName>
        <fullName evidence="4">Lipoprotein</fullName>
    </recommendedName>
</protein>
<keyword evidence="1" id="KW-0732">Signal</keyword>
<accession>A0ABS5FG74</accession>
<reference evidence="3" key="1">
    <citation type="journal article" date="2021" name="ISME J.">
        <title>Evolutionary origin and ecological implication of a unique nif island in free-living Bradyrhizobium lineages.</title>
        <authorList>
            <person name="Tao J."/>
        </authorList>
    </citation>
    <scope>NUCLEOTIDE SEQUENCE [LARGE SCALE GENOMIC DNA]</scope>
    <source>
        <strain evidence="3">SZCCT0434</strain>
    </source>
</reference>
<keyword evidence="3" id="KW-1185">Reference proteome</keyword>
<comment type="caution">
    <text evidence="2">The sequence shown here is derived from an EMBL/GenBank/DDBJ whole genome shotgun (WGS) entry which is preliminary data.</text>
</comment>
<evidence type="ECO:0000313" key="3">
    <source>
        <dbReference type="Proteomes" id="UP001315278"/>
    </source>
</evidence>
<name>A0ABS5FG74_9BRAD</name>
<dbReference type="EMBL" id="JAFCJH010000008">
    <property type="protein sequence ID" value="MBR0795778.1"/>
    <property type="molecule type" value="Genomic_DNA"/>
</dbReference>
<sequence>MKRILSTALLLAGLNGCWTSMSLAQQAKSFDLSASRQPSNGETIELQIVTGPLPPGAKVVAMTAQGQALGAIVPYALPGRDKGSTVTIAVPPTALVDQHLHLQLQLVEPGKPPRAPDKDEVRGVNLVLSPGP</sequence>
<dbReference type="RefSeq" id="WP_212394467.1">
    <property type="nucleotide sequence ID" value="NZ_JAFCJH010000008.1"/>
</dbReference>
<feature type="signal peptide" evidence="1">
    <location>
        <begin position="1"/>
        <end position="24"/>
    </location>
</feature>